<evidence type="ECO:0000256" key="1">
    <source>
        <dbReference type="ARBA" id="ARBA00023157"/>
    </source>
</evidence>
<keyword evidence="1 2" id="KW-1015">Disulfide bond</keyword>
<dbReference type="InterPro" id="IPR000884">
    <property type="entry name" value="TSP1_rpt"/>
</dbReference>
<feature type="disulfide bond" evidence="2">
    <location>
        <begin position="174"/>
        <end position="183"/>
    </location>
</feature>
<protein>
    <recommendedName>
        <fullName evidence="4">EGF-like domain-containing protein</fullName>
    </recommendedName>
</protein>
<dbReference type="InterPro" id="IPR036383">
    <property type="entry name" value="TSP1_rpt_sf"/>
</dbReference>
<dbReference type="OrthoDB" id="8962045at2759"/>
<dbReference type="PROSITE" id="PS50026">
    <property type="entry name" value="EGF_3"/>
    <property type="match status" value="1"/>
</dbReference>
<keyword evidence="3" id="KW-0732">Signal</keyword>
<sequence>MKNIQHICSYIYIFCYFVFELCDACAINNYCKIEHWAPWGSCNATCGGGVQERQKRICCDTSLYHSLKGCLSGCNIPFSWWEANATEYKTCGKCHRGGTFITNKNQCICPYSFGGSCCDSKVTTAIKKSSTKILSTTKFSIKSTDTGKVKDDCASGPCQYGTCHDNDVGFHCNCVFFSEGKLCNKQVKMMNQGKQQNVEIKRLNQHQCKDIVKNGDGTRHRQSEQSNFLGTLPILNLTMDPNSPLLEESPAWCFTTGNFQHYDTSGTGYGGCSVENPKNIAHGMCHEYDVHHSSTWKELTAVKCIWLL</sequence>
<dbReference type="SUPFAM" id="SSF82895">
    <property type="entry name" value="TSP-1 type 1 repeat"/>
    <property type="match status" value="1"/>
</dbReference>
<dbReference type="AlphaFoldDB" id="A0A8S3SL08"/>
<dbReference type="SUPFAM" id="SSF57196">
    <property type="entry name" value="EGF/Laminin"/>
    <property type="match status" value="1"/>
</dbReference>
<evidence type="ECO:0000256" key="2">
    <source>
        <dbReference type="PROSITE-ProRule" id="PRU00076"/>
    </source>
</evidence>
<dbReference type="PROSITE" id="PS50092">
    <property type="entry name" value="TSP1"/>
    <property type="match status" value="1"/>
</dbReference>
<keyword evidence="2" id="KW-0245">EGF-like domain</keyword>
<dbReference type="PROSITE" id="PS00010">
    <property type="entry name" value="ASX_HYDROXYL"/>
    <property type="match status" value="1"/>
</dbReference>
<gene>
    <name evidence="5" type="ORF">MEDL_35731</name>
</gene>
<feature type="domain" description="EGF-like" evidence="4">
    <location>
        <begin position="149"/>
        <end position="184"/>
    </location>
</feature>
<evidence type="ECO:0000313" key="6">
    <source>
        <dbReference type="Proteomes" id="UP000683360"/>
    </source>
</evidence>
<dbReference type="Proteomes" id="UP000683360">
    <property type="component" value="Unassembled WGS sequence"/>
</dbReference>
<evidence type="ECO:0000256" key="3">
    <source>
        <dbReference type="SAM" id="SignalP"/>
    </source>
</evidence>
<comment type="caution">
    <text evidence="5">The sequence shown here is derived from an EMBL/GenBank/DDBJ whole genome shotgun (WGS) entry which is preliminary data.</text>
</comment>
<reference evidence="5" key="1">
    <citation type="submission" date="2021-03" db="EMBL/GenBank/DDBJ databases">
        <authorList>
            <person name="Bekaert M."/>
        </authorList>
    </citation>
    <scope>NUCLEOTIDE SEQUENCE</scope>
</reference>
<feature type="disulfide bond" evidence="2">
    <location>
        <begin position="153"/>
        <end position="163"/>
    </location>
</feature>
<feature type="signal peptide" evidence="3">
    <location>
        <begin position="1"/>
        <end position="24"/>
    </location>
</feature>
<feature type="chain" id="PRO_5035766460" description="EGF-like domain-containing protein" evidence="3">
    <location>
        <begin position="25"/>
        <end position="308"/>
    </location>
</feature>
<dbReference type="Gene3D" id="2.10.25.10">
    <property type="entry name" value="Laminin"/>
    <property type="match status" value="1"/>
</dbReference>
<dbReference type="EMBL" id="CAJPWZ010001749">
    <property type="protein sequence ID" value="CAG2222387.1"/>
    <property type="molecule type" value="Genomic_DNA"/>
</dbReference>
<organism evidence="5 6">
    <name type="scientific">Mytilus edulis</name>
    <name type="common">Blue mussel</name>
    <dbReference type="NCBI Taxonomy" id="6550"/>
    <lineage>
        <taxon>Eukaryota</taxon>
        <taxon>Metazoa</taxon>
        <taxon>Spiralia</taxon>
        <taxon>Lophotrochozoa</taxon>
        <taxon>Mollusca</taxon>
        <taxon>Bivalvia</taxon>
        <taxon>Autobranchia</taxon>
        <taxon>Pteriomorphia</taxon>
        <taxon>Mytilida</taxon>
        <taxon>Mytiloidea</taxon>
        <taxon>Mytilidae</taxon>
        <taxon>Mytilinae</taxon>
        <taxon>Mytilus</taxon>
    </lineage>
</organism>
<dbReference type="Gene3D" id="2.20.100.10">
    <property type="entry name" value="Thrombospondin type-1 (TSP1) repeat"/>
    <property type="match status" value="1"/>
</dbReference>
<proteinExistence type="predicted"/>
<keyword evidence="6" id="KW-1185">Reference proteome</keyword>
<comment type="caution">
    <text evidence="2">Lacks conserved residue(s) required for the propagation of feature annotation.</text>
</comment>
<dbReference type="InterPro" id="IPR000152">
    <property type="entry name" value="EGF-type_Asp/Asn_hydroxyl_site"/>
</dbReference>
<accession>A0A8S3SL08</accession>
<name>A0A8S3SL08_MYTED</name>
<evidence type="ECO:0000313" key="5">
    <source>
        <dbReference type="EMBL" id="CAG2222387.1"/>
    </source>
</evidence>
<dbReference type="Pfam" id="PF00090">
    <property type="entry name" value="TSP_1"/>
    <property type="match status" value="1"/>
</dbReference>
<dbReference type="PROSITE" id="PS00022">
    <property type="entry name" value="EGF_1"/>
    <property type="match status" value="1"/>
</dbReference>
<evidence type="ECO:0000259" key="4">
    <source>
        <dbReference type="PROSITE" id="PS50026"/>
    </source>
</evidence>
<dbReference type="InterPro" id="IPR000742">
    <property type="entry name" value="EGF"/>
</dbReference>